<evidence type="ECO:0000256" key="3">
    <source>
        <dbReference type="ARBA" id="ARBA00023235"/>
    </source>
</evidence>
<feature type="modified residue" description="N6-(pyridoxal phosphate)lysine" evidence="4">
    <location>
        <position position="40"/>
    </location>
</feature>
<dbReference type="Gene3D" id="3.20.20.10">
    <property type="entry name" value="Alanine racemase"/>
    <property type="match status" value="1"/>
</dbReference>
<dbReference type="RefSeq" id="WP_204466379.1">
    <property type="nucleotide sequence ID" value="NZ_JAFBCV010000006.1"/>
</dbReference>
<evidence type="ECO:0000256" key="4">
    <source>
        <dbReference type="HAMAP-Rule" id="MF_01201"/>
    </source>
</evidence>
<dbReference type="Pfam" id="PF00842">
    <property type="entry name" value="Ala_racemase_C"/>
    <property type="match status" value="1"/>
</dbReference>
<dbReference type="CDD" id="cd00430">
    <property type="entry name" value="PLPDE_III_AR"/>
    <property type="match status" value="1"/>
</dbReference>
<dbReference type="InterPro" id="IPR009006">
    <property type="entry name" value="Ala_racemase/Decarboxylase_C"/>
</dbReference>
<comment type="cofactor">
    <cofactor evidence="1 4">
        <name>pyridoxal 5'-phosphate</name>
        <dbReference type="ChEBI" id="CHEBI:597326"/>
    </cofactor>
</comment>
<dbReference type="InterPro" id="IPR020622">
    <property type="entry name" value="Ala_racemase_pyridoxalP-BS"/>
</dbReference>
<dbReference type="InterPro" id="IPR001608">
    <property type="entry name" value="Ala_racemase_N"/>
</dbReference>
<dbReference type="GO" id="GO:0008784">
    <property type="term" value="F:alanine racemase activity"/>
    <property type="evidence" value="ECO:0007669"/>
    <property type="project" value="UniProtKB-EC"/>
</dbReference>
<dbReference type="SUPFAM" id="SSF51419">
    <property type="entry name" value="PLP-binding barrel"/>
    <property type="match status" value="1"/>
</dbReference>
<evidence type="ECO:0000256" key="1">
    <source>
        <dbReference type="ARBA" id="ARBA00001933"/>
    </source>
</evidence>
<evidence type="ECO:0000259" key="5">
    <source>
        <dbReference type="SMART" id="SM01005"/>
    </source>
</evidence>
<evidence type="ECO:0000313" key="7">
    <source>
        <dbReference type="Proteomes" id="UP001179280"/>
    </source>
</evidence>
<comment type="caution">
    <text evidence="6">The sequence shown here is derived from an EMBL/GenBank/DDBJ whole genome shotgun (WGS) entry which is preliminary data.</text>
</comment>
<dbReference type="PROSITE" id="PS00395">
    <property type="entry name" value="ALANINE_RACEMASE"/>
    <property type="match status" value="1"/>
</dbReference>
<feature type="binding site" evidence="4">
    <location>
        <position position="138"/>
    </location>
    <ligand>
        <name>substrate</name>
    </ligand>
</feature>
<comment type="similarity">
    <text evidence="4">Belongs to the alanine racemase family.</text>
</comment>
<dbReference type="EC" id="5.1.1.1" evidence="4"/>
<evidence type="ECO:0000256" key="2">
    <source>
        <dbReference type="ARBA" id="ARBA00022898"/>
    </source>
</evidence>
<name>A0ABS2SU57_9BACI</name>
<feature type="active site" description="Proton acceptor; specific for L-alanine" evidence="4">
    <location>
        <position position="268"/>
    </location>
</feature>
<dbReference type="EMBL" id="JAFBCV010000006">
    <property type="protein sequence ID" value="MBM7839032.1"/>
    <property type="molecule type" value="Genomic_DNA"/>
</dbReference>
<keyword evidence="3 4" id="KW-0413">Isomerase</keyword>
<feature type="binding site" evidence="4">
    <location>
        <position position="316"/>
    </location>
    <ligand>
        <name>substrate</name>
    </ligand>
</feature>
<dbReference type="Gene3D" id="2.40.37.10">
    <property type="entry name" value="Lyase, Ornithine Decarboxylase, Chain A, domain 1"/>
    <property type="match status" value="1"/>
</dbReference>
<comment type="catalytic activity">
    <reaction evidence="4">
        <text>L-alanine = D-alanine</text>
        <dbReference type="Rhea" id="RHEA:20249"/>
        <dbReference type="ChEBI" id="CHEBI:57416"/>
        <dbReference type="ChEBI" id="CHEBI:57972"/>
        <dbReference type="EC" id="5.1.1.1"/>
    </reaction>
</comment>
<sequence>MKTNSHRKTFATIDLEAIASNTTLFKQSLAPSCQLMAVVKANGYGHGAVEVAKTALANGATYLGVAFLDEALELREAGINAPILVLGYTSPEALEQAVLHNITISVFQQEMVQVLLRLADKSSQPIKLHLKVDTGMGRIGFQTNDELVEAAKTLSSYPNIYLEGVFTHFAEADNLASAYTDLQFERFLEFTQLLENNGIEVPIKHCCNSAGTLFHKDKHLDLVRVGISLYGLRPDPALTLPLPLRQAMTLQASVASVRTLSAGSSISYGRTHHLQEVRQVATLAIGYADGLSRSLSNIGFATINGQEVPIIGRVCMDQTMLDVTGLDVARDDTAAFSIDQMAELTNTINYEIVCAVASRVPRIYRH</sequence>
<organism evidence="6 7">
    <name type="scientific">Shouchella xiaoxiensis</name>
    <dbReference type="NCBI Taxonomy" id="766895"/>
    <lineage>
        <taxon>Bacteria</taxon>
        <taxon>Bacillati</taxon>
        <taxon>Bacillota</taxon>
        <taxon>Bacilli</taxon>
        <taxon>Bacillales</taxon>
        <taxon>Bacillaceae</taxon>
        <taxon>Shouchella</taxon>
    </lineage>
</organism>
<dbReference type="PANTHER" id="PTHR30511">
    <property type="entry name" value="ALANINE RACEMASE"/>
    <property type="match status" value="1"/>
</dbReference>
<dbReference type="SMART" id="SM01005">
    <property type="entry name" value="Ala_racemase_C"/>
    <property type="match status" value="1"/>
</dbReference>
<dbReference type="Pfam" id="PF01168">
    <property type="entry name" value="Ala_racemase_N"/>
    <property type="match status" value="1"/>
</dbReference>
<feature type="active site" description="Proton acceptor; specific for D-alanine" evidence="4">
    <location>
        <position position="40"/>
    </location>
</feature>
<proteinExistence type="inferred from homology"/>
<keyword evidence="2 4" id="KW-0663">Pyridoxal phosphate</keyword>
<dbReference type="InterPro" id="IPR000821">
    <property type="entry name" value="Ala_racemase"/>
</dbReference>
<keyword evidence="7" id="KW-1185">Reference proteome</keyword>
<dbReference type="InterPro" id="IPR029066">
    <property type="entry name" value="PLP-binding_barrel"/>
</dbReference>
<dbReference type="NCBIfam" id="TIGR00492">
    <property type="entry name" value="alr"/>
    <property type="match status" value="1"/>
</dbReference>
<protein>
    <recommendedName>
        <fullName evidence="4">Alanine racemase</fullName>
        <ecNumber evidence="4">5.1.1.1</ecNumber>
    </recommendedName>
</protein>
<accession>A0ABS2SU57</accession>
<reference evidence="6" key="1">
    <citation type="submission" date="2021-01" db="EMBL/GenBank/DDBJ databases">
        <title>Genomic Encyclopedia of Type Strains, Phase IV (KMG-IV): sequencing the most valuable type-strain genomes for metagenomic binning, comparative biology and taxonomic classification.</title>
        <authorList>
            <person name="Goeker M."/>
        </authorList>
    </citation>
    <scope>NUCLEOTIDE SEQUENCE</scope>
    <source>
        <strain evidence="6">DSM 21943</strain>
    </source>
</reference>
<comment type="function">
    <text evidence="4">Catalyzes the interconversion of L-alanine and D-alanine. May also act on other amino acids.</text>
</comment>
<dbReference type="SUPFAM" id="SSF50621">
    <property type="entry name" value="Alanine racemase C-terminal domain-like"/>
    <property type="match status" value="1"/>
</dbReference>
<gene>
    <name evidence="6" type="ORF">JOC54_002302</name>
</gene>
<comment type="pathway">
    <text evidence="4">Amino-acid biosynthesis; D-alanine biosynthesis; D-alanine from L-alanine: step 1/1.</text>
</comment>
<dbReference type="Proteomes" id="UP001179280">
    <property type="component" value="Unassembled WGS sequence"/>
</dbReference>
<evidence type="ECO:0000313" key="6">
    <source>
        <dbReference type="EMBL" id="MBM7839032.1"/>
    </source>
</evidence>
<feature type="domain" description="Alanine racemase C-terminal" evidence="5">
    <location>
        <begin position="247"/>
        <end position="365"/>
    </location>
</feature>
<dbReference type="PRINTS" id="PR00992">
    <property type="entry name" value="ALARACEMASE"/>
</dbReference>
<dbReference type="InterPro" id="IPR011079">
    <property type="entry name" value="Ala_racemase_C"/>
</dbReference>
<dbReference type="HAMAP" id="MF_01201">
    <property type="entry name" value="Ala_racemase"/>
    <property type="match status" value="1"/>
</dbReference>
<dbReference type="PANTHER" id="PTHR30511:SF0">
    <property type="entry name" value="ALANINE RACEMASE, CATABOLIC-RELATED"/>
    <property type="match status" value="1"/>
</dbReference>